<dbReference type="Pfam" id="PF11938">
    <property type="entry name" value="DUF3456"/>
    <property type="match status" value="1"/>
</dbReference>
<protein>
    <recommendedName>
        <fullName evidence="4">DUF3456 domain-containing protein</fullName>
    </recommendedName>
</protein>
<feature type="signal peptide" evidence="3">
    <location>
        <begin position="1"/>
        <end position="21"/>
    </location>
</feature>
<dbReference type="AlphaFoldDB" id="A0A814F9P8"/>
<reference evidence="5" key="1">
    <citation type="submission" date="2021-02" db="EMBL/GenBank/DDBJ databases">
        <authorList>
            <person name="Nowell W R."/>
        </authorList>
    </citation>
    <scope>NUCLEOTIDE SEQUENCE</scope>
    <source>
        <strain evidence="5">Ploen Becks lab</strain>
    </source>
</reference>
<feature type="chain" id="PRO_5032408435" description="DUF3456 domain-containing protein" evidence="3">
    <location>
        <begin position="22"/>
        <end position="202"/>
    </location>
</feature>
<dbReference type="PANTHER" id="PTHR15382">
    <property type="entry name" value="CTG4A-RELATED"/>
    <property type="match status" value="1"/>
</dbReference>
<dbReference type="OrthoDB" id="6020060at2759"/>
<keyword evidence="6" id="KW-1185">Reference proteome</keyword>
<proteinExistence type="inferred from homology"/>
<dbReference type="PANTHER" id="PTHR15382:SF8">
    <property type="entry name" value="CANOPY B"/>
    <property type="match status" value="1"/>
</dbReference>
<dbReference type="Proteomes" id="UP000663879">
    <property type="component" value="Unassembled WGS sequence"/>
</dbReference>
<sequence>MNFLIFSIIGLILVLIESTLAIIPTKCETCKFLTYELYDTVVKLETNTVEDTQYRLEEDFFKKRTKQLNESETLLLEAKLLACRNLLEYHVNPNKKSRMRYSKNEMVTRRPQMRTVRYGDRMEIRDDDNWEVAPAEIMKLKRACDQMVSFYDEDIEDWYYHHRNTNLERYLCEGIVLKKDERSCLTHRDEFKVNKELKKRKK</sequence>
<evidence type="ECO:0000313" key="6">
    <source>
        <dbReference type="Proteomes" id="UP000663879"/>
    </source>
</evidence>
<comment type="caution">
    <text evidence="5">The sequence shown here is derived from an EMBL/GenBank/DDBJ whole genome shotgun (WGS) entry which is preliminary data.</text>
</comment>
<comment type="similarity">
    <text evidence="1">Belongs to the canopy family.</text>
</comment>
<evidence type="ECO:0000256" key="2">
    <source>
        <dbReference type="ARBA" id="ARBA00022729"/>
    </source>
</evidence>
<gene>
    <name evidence="5" type="ORF">OXX778_LOCUS15361</name>
</gene>
<name>A0A814F9P8_9BILA</name>
<keyword evidence="2 3" id="KW-0732">Signal</keyword>
<dbReference type="InterPro" id="IPR021852">
    <property type="entry name" value="DUF3456"/>
</dbReference>
<dbReference type="EMBL" id="CAJNOC010003374">
    <property type="protein sequence ID" value="CAF0979912.1"/>
    <property type="molecule type" value="Genomic_DNA"/>
</dbReference>
<evidence type="ECO:0000313" key="5">
    <source>
        <dbReference type="EMBL" id="CAF0979912.1"/>
    </source>
</evidence>
<accession>A0A814F9P8</accession>
<evidence type="ECO:0000256" key="3">
    <source>
        <dbReference type="SAM" id="SignalP"/>
    </source>
</evidence>
<evidence type="ECO:0000259" key="4">
    <source>
        <dbReference type="Pfam" id="PF11938"/>
    </source>
</evidence>
<evidence type="ECO:0000256" key="1">
    <source>
        <dbReference type="ARBA" id="ARBA00007285"/>
    </source>
</evidence>
<feature type="domain" description="DUF3456" evidence="4">
    <location>
        <begin position="26"/>
        <end position="174"/>
    </location>
</feature>
<organism evidence="5 6">
    <name type="scientific">Brachionus calyciflorus</name>
    <dbReference type="NCBI Taxonomy" id="104777"/>
    <lineage>
        <taxon>Eukaryota</taxon>
        <taxon>Metazoa</taxon>
        <taxon>Spiralia</taxon>
        <taxon>Gnathifera</taxon>
        <taxon>Rotifera</taxon>
        <taxon>Eurotatoria</taxon>
        <taxon>Monogononta</taxon>
        <taxon>Pseudotrocha</taxon>
        <taxon>Ploima</taxon>
        <taxon>Brachionidae</taxon>
        <taxon>Brachionus</taxon>
    </lineage>
</organism>